<dbReference type="GO" id="GO:0016747">
    <property type="term" value="F:acyltransferase activity, transferring groups other than amino-acyl groups"/>
    <property type="evidence" value="ECO:0007669"/>
    <property type="project" value="InterPro"/>
</dbReference>
<proteinExistence type="predicted"/>
<reference evidence="2" key="1">
    <citation type="submission" date="2015-08" db="EMBL/GenBank/DDBJ databases">
        <title>Plasmid BNF01.</title>
        <authorList>
            <person name="Munoz C.M."/>
            <person name="Vasquez C.C."/>
        </authorList>
    </citation>
    <scope>NUCLEOTIDE SEQUENCE</scope>
    <source>
        <plasmid evidence="2">pBNF01A</plasmid>
    </source>
</reference>
<dbReference type="RefSeq" id="WP_001831394.1">
    <property type="nucleotide sequence ID" value="NZ_CABMHO010000033.1"/>
</dbReference>
<dbReference type="PATRIC" id="fig|1283.47.peg.2346"/>
<dbReference type="Gene3D" id="3.40.630.30">
    <property type="match status" value="1"/>
</dbReference>
<dbReference type="PANTHER" id="PTHR43415:SF5">
    <property type="entry name" value="ACETYLTRANSFERASE"/>
    <property type="match status" value="1"/>
</dbReference>
<dbReference type="STRING" id="1283.ShL2_02401"/>
<feature type="domain" description="N-acetyltransferase" evidence="1">
    <location>
        <begin position="2"/>
        <end position="168"/>
    </location>
</feature>
<name>A0A142BMT7_STAHA</name>
<dbReference type="InterPro" id="IPR000182">
    <property type="entry name" value="GNAT_dom"/>
</dbReference>
<organism evidence="2">
    <name type="scientific">Staphylococcus haemolyticus</name>
    <dbReference type="NCBI Taxonomy" id="1283"/>
    <lineage>
        <taxon>Bacteria</taxon>
        <taxon>Bacillati</taxon>
        <taxon>Bacillota</taxon>
        <taxon>Bacilli</taxon>
        <taxon>Bacillales</taxon>
        <taxon>Staphylococcaceae</taxon>
        <taxon>Staphylococcus</taxon>
    </lineage>
</organism>
<keyword evidence="2" id="KW-0808">Transferase</keyword>
<dbReference type="GeneID" id="58058775"/>
<accession>A0A142BMT7</accession>
<dbReference type="InterPro" id="IPR016181">
    <property type="entry name" value="Acyl_CoA_acyltransferase"/>
</dbReference>
<dbReference type="PROSITE" id="PS51186">
    <property type="entry name" value="GNAT"/>
    <property type="match status" value="1"/>
</dbReference>
<geneLocation type="plasmid" evidence="2">
    <name>pBNF01A</name>
</geneLocation>
<dbReference type="Pfam" id="PF13302">
    <property type="entry name" value="Acetyltransf_3"/>
    <property type="match status" value="1"/>
</dbReference>
<keyword evidence="2" id="KW-0614">Plasmid</keyword>
<protein>
    <submittedName>
        <fullName evidence="2">Aminoglycoside N6'-acetyltransferase</fullName>
    </submittedName>
</protein>
<dbReference type="KEGG" id="shh:ShL2_02401"/>
<sequence length="175" mass="20480">MIKFEYFEEKDFDLLINWINSPELLVKWAGTDFNYPLDEEQLKEYIKDTNKENSSKIIYKVIIEENNSKKIIGHIALNNIDFKNCSATLSKVLVGDPQMRGQGLGPKIIKKLLKKAFEDLGLHRIELGVFAFNKSAIKSYKKIGFIKEGEKRDFRKLNGEYYNLWQMSMLESEWS</sequence>
<dbReference type="EMBL" id="KT359373">
    <property type="protein sequence ID" value="AMP34395.1"/>
    <property type="molecule type" value="Genomic_DNA"/>
</dbReference>
<dbReference type="CDD" id="cd04301">
    <property type="entry name" value="NAT_SF"/>
    <property type="match status" value="1"/>
</dbReference>
<dbReference type="SUPFAM" id="SSF55729">
    <property type="entry name" value="Acyl-CoA N-acyltransferases (Nat)"/>
    <property type="match status" value="1"/>
</dbReference>
<dbReference type="PANTHER" id="PTHR43415">
    <property type="entry name" value="SPERMIDINE N(1)-ACETYLTRANSFERASE"/>
    <property type="match status" value="1"/>
</dbReference>
<evidence type="ECO:0000313" key="2">
    <source>
        <dbReference type="EMBL" id="AMP34395.1"/>
    </source>
</evidence>
<evidence type="ECO:0000259" key="1">
    <source>
        <dbReference type="PROSITE" id="PS51186"/>
    </source>
</evidence>
<dbReference type="AlphaFoldDB" id="A0A142BMT7"/>